<feature type="transmembrane region" description="Helical" evidence="1">
    <location>
        <begin position="12"/>
        <end position="38"/>
    </location>
</feature>
<gene>
    <name evidence="2" type="ORF">D2E23_1141</name>
</gene>
<organism evidence="2 3">
    <name type="scientific">Bifidobacterium callimiconis</name>
    <dbReference type="NCBI Taxonomy" id="2306973"/>
    <lineage>
        <taxon>Bacteria</taxon>
        <taxon>Bacillati</taxon>
        <taxon>Actinomycetota</taxon>
        <taxon>Actinomycetes</taxon>
        <taxon>Bifidobacteriales</taxon>
        <taxon>Bifidobacteriaceae</taxon>
        <taxon>Bifidobacterium</taxon>
    </lineage>
</organism>
<dbReference type="AlphaFoldDB" id="A0A430FDF8"/>
<evidence type="ECO:0000313" key="3">
    <source>
        <dbReference type="Proteomes" id="UP000288607"/>
    </source>
</evidence>
<dbReference type="Proteomes" id="UP000288607">
    <property type="component" value="Unassembled WGS sequence"/>
</dbReference>
<comment type="caution">
    <text evidence="2">The sequence shown here is derived from an EMBL/GenBank/DDBJ whole genome shotgun (WGS) entry which is preliminary data.</text>
</comment>
<reference evidence="2 3" key="1">
    <citation type="submission" date="2018-09" db="EMBL/GenBank/DDBJ databases">
        <title>Characterization of the phylogenetic diversity of five novel species belonging to the genus Bifidobacterium.</title>
        <authorList>
            <person name="Lugli G.A."/>
            <person name="Duranti S."/>
            <person name="Milani C."/>
        </authorList>
    </citation>
    <scope>NUCLEOTIDE SEQUENCE [LARGE SCALE GENOMIC DNA]</scope>
    <source>
        <strain evidence="2 3">2028B</strain>
    </source>
</reference>
<keyword evidence="1" id="KW-1133">Transmembrane helix</keyword>
<keyword evidence="3" id="KW-1185">Reference proteome</keyword>
<name>A0A430FDF8_9BIFI</name>
<protein>
    <submittedName>
        <fullName evidence="2">Uncharacterized protein</fullName>
    </submittedName>
</protein>
<keyword evidence="1" id="KW-0812">Transmembrane</keyword>
<dbReference type="EMBL" id="QXGJ01000005">
    <property type="protein sequence ID" value="RSX50850.1"/>
    <property type="molecule type" value="Genomic_DNA"/>
</dbReference>
<evidence type="ECO:0000256" key="1">
    <source>
        <dbReference type="SAM" id="Phobius"/>
    </source>
</evidence>
<sequence length="92" mass="9584">MYIKQLIGNAILIVVFLVMSFGLGTGGALLGGLGLLLIMNKVLTGDSWGRKLPDPAPGSVGFSLGKGLTALWVVVNYVIVFATLAIVVQMGH</sequence>
<dbReference type="RefSeq" id="WP_126030037.1">
    <property type="nucleotide sequence ID" value="NZ_QXGJ01000005.1"/>
</dbReference>
<accession>A0A430FDF8</accession>
<keyword evidence="1" id="KW-0472">Membrane</keyword>
<feature type="transmembrane region" description="Helical" evidence="1">
    <location>
        <begin position="69"/>
        <end position="88"/>
    </location>
</feature>
<proteinExistence type="predicted"/>
<evidence type="ECO:0000313" key="2">
    <source>
        <dbReference type="EMBL" id="RSX50850.1"/>
    </source>
</evidence>